<comment type="caution">
    <text evidence="1">The sequence shown here is derived from an EMBL/GenBank/DDBJ whole genome shotgun (WGS) entry which is preliminary data.</text>
</comment>
<gene>
    <name evidence="1" type="ORF">DNTS_006740</name>
</gene>
<evidence type="ECO:0000313" key="1">
    <source>
        <dbReference type="EMBL" id="TRY95284.1"/>
    </source>
</evidence>
<protein>
    <submittedName>
        <fullName evidence="1">Uncharacterized protein</fullName>
    </submittedName>
</protein>
<dbReference type="AlphaFoldDB" id="A0A553QZ89"/>
<accession>A0A553QZ89</accession>
<keyword evidence="2" id="KW-1185">Reference proteome</keyword>
<dbReference type="Proteomes" id="UP000316079">
    <property type="component" value="Unassembled WGS sequence"/>
</dbReference>
<proteinExistence type="predicted"/>
<dbReference type="EMBL" id="SRMA01025389">
    <property type="protein sequence ID" value="TRY95284.1"/>
    <property type="molecule type" value="Genomic_DNA"/>
</dbReference>
<reference evidence="1 2" key="1">
    <citation type="journal article" date="2019" name="Sci. Data">
        <title>Hybrid genome assembly and annotation of Danionella translucida.</title>
        <authorList>
            <person name="Kadobianskyi M."/>
            <person name="Schulze L."/>
            <person name="Schuelke M."/>
            <person name="Judkewitz B."/>
        </authorList>
    </citation>
    <scope>NUCLEOTIDE SEQUENCE [LARGE SCALE GENOMIC DNA]</scope>
    <source>
        <strain evidence="1 2">Bolton</strain>
    </source>
</reference>
<name>A0A553QZ89_9TELE</name>
<dbReference type="OrthoDB" id="191139at2759"/>
<evidence type="ECO:0000313" key="2">
    <source>
        <dbReference type="Proteomes" id="UP000316079"/>
    </source>
</evidence>
<organism evidence="1 2">
    <name type="scientific">Danionella cerebrum</name>
    <dbReference type="NCBI Taxonomy" id="2873325"/>
    <lineage>
        <taxon>Eukaryota</taxon>
        <taxon>Metazoa</taxon>
        <taxon>Chordata</taxon>
        <taxon>Craniata</taxon>
        <taxon>Vertebrata</taxon>
        <taxon>Euteleostomi</taxon>
        <taxon>Actinopterygii</taxon>
        <taxon>Neopterygii</taxon>
        <taxon>Teleostei</taxon>
        <taxon>Ostariophysi</taxon>
        <taxon>Cypriniformes</taxon>
        <taxon>Danionidae</taxon>
        <taxon>Danioninae</taxon>
        <taxon>Danionella</taxon>
    </lineage>
</organism>
<sequence length="99" mass="11045">MLSPSNAFTIFSWAGKVIRRCERPLVQALNTENCFLLKFPPALSSATLSGTPQMSMICLTRPPKQLSSCSVAYDQSIDCSLEMYSVLSRNVWSVDTLHR</sequence>